<keyword evidence="2" id="KW-1185">Reference proteome</keyword>
<gene>
    <name evidence="1" type="ORF">EVAR_26804_1</name>
</gene>
<comment type="caution">
    <text evidence="1">The sequence shown here is derived from an EMBL/GenBank/DDBJ whole genome shotgun (WGS) entry which is preliminary data.</text>
</comment>
<name>A0A4C1WCH1_EUMVA</name>
<protein>
    <submittedName>
        <fullName evidence="1">Uncharacterized protein</fullName>
    </submittedName>
</protein>
<dbReference type="EMBL" id="BGZK01000537">
    <property type="protein sequence ID" value="GBP49096.1"/>
    <property type="molecule type" value="Genomic_DNA"/>
</dbReference>
<accession>A0A4C1WCH1</accession>
<evidence type="ECO:0000313" key="1">
    <source>
        <dbReference type="EMBL" id="GBP49096.1"/>
    </source>
</evidence>
<proteinExistence type="predicted"/>
<evidence type="ECO:0000313" key="2">
    <source>
        <dbReference type="Proteomes" id="UP000299102"/>
    </source>
</evidence>
<reference evidence="1 2" key="1">
    <citation type="journal article" date="2019" name="Commun. Biol.">
        <title>The bagworm genome reveals a unique fibroin gene that provides high tensile strength.</title>
        <authorList>
            <person name="Kono N."/>
            <person name="Nakamura H."/>
            <person name="Ohtoshi R."/>
            <person name="Tomita M."/>
            <person name="Numata K."/>
            <person name="Arakawa K."/>
        </authorList>
    </citation>
    <scope>NUCLEOTIDE SEQUENCE [LARGE SCALE GENOMIC DNA]</scope>
</reference>
<dbReference type="Proteomes" id="UP000299102">
    <property type="component" value="Unassembled WGS sequence"/>
</dbReference>
<organism evidence="1 2">
    <name type="scientific">Eumeta variegata</name>
    <name type="common">Bagworm moth</name>
    <name type="synonym">Eumeta japonica</name>
    <dbReference type="NCBI Taxonomy" id="151549"/>
    <lineage>
        <taxon>Eukaryota</taxon>
        <taxon>Metazoa</taxon>
        <taxon>Ecdysozoa</taxon>
        <taxon>Arthropoda</taxon>
        <taxon>Hexapoda</taxon>
        <taxon>Insecta</taxon>
        <taxon>Pterygota</taxon>
        <taxon>Neoptera</taxon>
        <taxon>Endopterygota</taxon>
        <taxon>Lepidoptera</taxon>
        <taxon>Glossata</taxon>
        <taxon>Ditrysia</taxon>
        <taxon>Tineoidea</taxon>
        <taxon>Psychidae</taxon>
        <taxon>Oiketicinae</taxon>
        <taxon>Eumeta</taxon>
    </lineage>
</organism>
<sequence length="174" mass="19988">MESNKSKSRDLQVLMEASWIFIPLSTTLEYGLSRLIIYGPVSAGRERFVKRTGVAAPAQRRREAFHAKTRNFLLLLIFSDERNGPASRQRLTGNSDDIFNVVNKAPYRFAVSFFGTAHARHLVTREKKFSAFKASGTRTEARYLCREPPAARWRLSSRRRRHRSIINFTHDASS</sequence>
<dbReference type="AlphaFoldDB" id="A0A4C1WCH1"/>